<evidence type="ECO:0000313" key="4">
    <source>
        <dbReference type="Proteomes" id="UP001163981"/>
    </source>
</evidence>
<reference evidence="3" key="1">
    <citation type="submission" date="2021-02" db="EMBL/GenBank/DDBJ databases">
        <title>Salinimicrobium sp. nov. isolated from seawater in Tongyeong, Republic of Korea.</title>
        <authorList>
            <person name="Lee S.-J."/>
        </authorList>
    </citation>
    <scope>NUCLEOTIDE SEQUENCE</scope>
    <source>
        <strain evidence="3">HN-2-9-2</strain>
    </source>
</reference>
<keyword evidence="2" id="KW-0812">Transmembrane</keyword>
<gene>
    <name evidence="3" type="ORF">JRG66_05030</name>
</gene>
<keyword evidence="2" id="KW-1133">Transmembrane helix</keyword>
<keyword evidence="2" id="KW-0472">Membrane</keyword>
<feature type="coiled-coil region" evidence="1">
    <location>
        <begin position="29"/>
        <end position="56"/>
    </location>
</feature>
<dbReference type="RefSeq" id="WP_265164698.1">
    <property type="nucleotide sequence ID" value="NZ_CP069620.1"/>
</dbReference>
<dbReference type="EMBL" id="CP069620">
    <property type="protein sequence ID" value="UZH56231.1"/>
    <property type="molecule type" value="Genomic_DNA"/>
</dbReference>
<organism evidence="3 4">
    <name type="scientific">Salinimicrobium tongyeongense</name>
    <dbReference type="NCBI Taxonomy" id="2809707"/>
    <lineage>
        <taxon>Bacteria</taxon>
        <taxon>Pseudomonadati</taxon>
        <taxon>Bacteroidota</taxon>
        <taxon>Flavobacteriia</taxon>
        <taxon>Flavobacteriales</taxon>
        <taxon>Flavobacteriaceae</taxon>
        <taxon>Salinimicrobium</taxon>
    </lineage>
</organism>
<keyword evidence="4" id="KW-1185">Reference proteome</keyword>
<accession>A0ABY6NU96</accession>
<evidence type="ECO:0000313" key="3">
    <source>
        <dbReference type="EMBL" id="UZH56231.1"/>
    </source>
</evidence>
<keyword evidence="1" id="KW-0175">Coiled coil</keyword>
<protein>
    <submittedName>
        <fullName evidence="3">Uncharacterized protein</fullName>
    </submittedName>
</protein>
<name>A0ABY6NU96_9FLAO</name>
<feature type="transmembrane region" description="Helical" evidence="2">
    <location>
        <begin position="6"/>
        <end position="25"/>
    </location>
</feature>
<proteinExistence type="predicted"/>
<evidence type="ECO:0000256" key="1">
    <source>
        <dbReference type="SAM" id="Coils"/>
    </source>
</evidence>
<dbReference type="Proteomes" id="UP001163981">
    <property type="component" value="Chromosome"/>
</dbReference>
<evidence type="ECO:0000256" key="2">
    <source>
        <dbReference type="SAM" id="Phobius"/>
    </source>
</evidence>
<sequence length="123" mass="13703">MKINSDLIWALALIAVAAASFFLGMTRENLKTEERLEEQLGKIEILEKKNQQLSEELTSRGIYSYPQATIVSKLNGAVATVLISLNGKDPIPNLKLRKNVIFNYSAKESLKPEQGESLPTWAL</sequence>